<evidence type="ECO:0008006" key="4">
    <source>
        <dbReference type="Google" id="ProtNLM"/>
    </source>
</evidence>
<sequence length="680" mass="79138">MPPKKKKNIPARLVSSIESRGLGGLPTELFDEICGYIKPVDVLNVGCANKRLAFLTIPGSRIWTIHYQSAALPPIPDTISDIVHTKKVLTLISRVGCFNCPARTKHVDWGALKRICSKCRKLSRLASANMEFMDWVQKMYQYENLTEADRRAQQIAIIEQRREDIINRYAAMNPPIPQDILEYCSGFTKTWDSPVPLTNRIFTNITRALGPDIKRLRIDRISRERYLELHNTAMEGIPLQWSSYMSIYGVTYKMGNSREENEFISKCVSMIADQLNDFKWSDAFPDFDSSPYLDEARKLLRAPYEKCVKAKADLVSRYPHLVPVLESLNDSMCYFFQKPNTEESDLELWVEEMVLKVRLGKIFPRLSLTEHTSPVRIYAFGGTEWYNQNKDAFDYKQDNWNYEEMTDSWAEYRKTLNERVASMYRHIIGMCSPEIFEACIYYDDLEGLIQDVEESSEWPLLNDLDPVYVVLMRRYLSDISRHSYYVDDYDFHGMGKSTKLAQSLLTVPSSEFDEPKFWTLCEQHFNQTCLTEHSKCGTIEQTYYTYRGMDFRTGFTLDEAGKEDLENWMDVIIERLDDLADELEETRVDYLHDCFKQQLLREVQGVRGTQKTFATARALLEEVLPTKLEFDPAECLEKYADYLNEMADEVERDPYDSEEDFYRGESESGSESDRPDCVLM</sequence>
<dbReference type="Proteomes" id="UP000193642">
    <property type="component" value="Unassembled WGS sequence"/>
</dbReference>
<dbReference type="OrthoDB" id="2172479at2759"/>
<reference evidence="2 3" key="1">
    <citation type="submission" date="2016-07" db="EMBL/GenBank/DDBJ databases">
        <title>Pervasive Adenine N6-methylation of Active Genes in Fungi.</title>
        <authorList>
            <consortium name="DOE Joint Genome Institute"/>
            <person name="Mondo S.J."/>
            <person name="Dannebaum R.O."/>
            <person name="Kuo R.C."/>
            <person name="Labutti K."/>
            <person name="Haridas S."/>
            <person name="Kuo A."/>
            <person name="Salamov A."/>
            <person name="Ahrendt S.R."/>
            <person name="Lipzen A."/>
            <person name="Sullivan W."/>
            <person name="Andreopoulos W.B."/>
            <person name="Clum A."/>
            <person name="Lindquist E."/>
            <person name="Daum C."/>
            <person name="Ramamoorthy G.K."/>
            <person name="Gryganskyi A."/>
            <person name="Culley D."/>
            <person name="Magnuson J.K."/>
            <person name="James T.Y."/>
            <person name="O'Malley M.A."/>
            <person name="Stajich J.E."/>
            <person name="Spatafora J.W."/>
            <person name="Visel A."/>
            <person name="Grigoriev I.V."/>
        </authorList>
    </citation>
    <scope>NUCLEOTIDE SEQUENCE [LARGE SCALE GENOMIC DNA]</scope>
    <source>
        <strain evidence="2 3">JEL800</strain>
    </source>
</reference>
<gene>
    <name evidence="2" type="ORF">BCR33DRAFT_724175</name>
</gene>
<feature type="region of interest" description="Disordered" evidence="1">
    <location>
        <begin position="651"/>
        <end position="680"/>
    </location>
</feature>
<accession>A0A1Y2B8X9</accession>
<dbReference type="InterPro" id="IPR036047">
    <property type="entry name" value="F-box-like_dom_sf"/>
</dbReference>
<dbReference type="SUPFAM" id="SSF81383">
    <property type="entry name" value="F-box domain"/>
    <property type="match status" value="1"/>
</dbReference>
<organism evidence="2 3">
    <name type="scientific">Rhizoclosmatium globosum</name>
    <dbReference type="NCBI Taxonomy" id="329046"/>
    <lineage>
        <taxon>Eukaryota</taxon>
        <taxon>Fungi</taxon>
        <taxon>Fungi incertae sedis</taxon>
        <taxon>Chytridiomycota</taxon>
        <taxon>Chytridiomycota incertae sedis</taxon>
        <taxon>Chytridiomycetes</taxon>
        <taxon>Chytridiales</taxon>
        <taxon>Chytriomycetaceae</taxon>
        <taxon>Rhizoclosmatium</taxon>
    </lineage>
</organism>
<comment type="caution">
    <text evidence="2">The sequence shown here is derived from an EMBL/GenBank/DDBJ whole genome shotgun (WGS) entry which is preliminary data.</text>
</comment>
<evidence type="ECO:0000313" key="2">
    <source>
        <dbReference type="EMBL" id="ORY30960.1"/>
    </source>
</evidence>
<dbReference type="AlphaFoldDB" id="A0A1Y2B8X9"/>
<proteinExistence type="predicted"/>
<evidence type="ECO:0000256" key="1">
    <source>
        <dbReference type="SAM" id="MobiDB-lite"/>
    </source>
</evidence>
<protein>
    <recommendedName>
        <fullName evidence="4">F-box domain-containing protein</fullName>
    </recommendedName>
</protein>
<dbReference type="EMBL" id="MCGO01000080">
    <property type="protein sequence ID" value="ORY30960.1"/>
    <property type="molecule type" value="Genomic_DNA"/>
</dbReference>
<evidence type="ECO:0000313" key="3">
    <source>
        <dbReference type="Proteomes" id="UP000193642"/>
    </source>
</evidence>
<name>A0A1Y2B8X9_9FUNG</name>
<keyword evidence="3" id="KW-1185">Reference proteome</keyword>
<feature type="compositionally biased region" description="Basic and acidic residues" evidence="1">
    <location>
        <begin position="652"/>
        <end position="680"/>
    </location>
</feature>